<dbReference type="EMBL" id="GBRH01276228">
    <property type="protein sequence ID" value="JAD21667.1"/>
    <property type="molecule type" value="Transcribed_RNA"/>
</dbReference>
<proteinExistence type="predicted"/>
<dbReference type="AlphaFoldDB" id="A0A0A8YET7"/>
<reference evidence="1" key="1">
    <citation type="submission" date="2014-09" db="EMBL/GenBank/DDBJ databases">
        <authorList>
            <person name="Magalhaes I.L.F."/>
            <person name="Oliveira U."/>
            <person name="Santos F.R."/>
            <person name="Vidigal T.H.D.A."/>
            <person name="Brescovit A.D."/>
            <person name="Santos A.J."/>
        </authorList>
    </citation>
    <scope>NUCLEOTIDE SEQUENCE</scope>
    <source>
        <tissue evidence="1">Shoot tissue taken approximately 20 cm above the soil surface</tissue>
    </source>
</reference>
<organism evidence="1">
    <name type="scientific">Arundo donax</name>
    <name type="common">Giant reed</name>
    <name type="synonym">Donax arundinaceus</name>
    <dbReference type="NCBI Taxonomy" id="35708"/>
    <lineage>
        <taxon>Eukaryota</taxon>
        <taxon>Viridiplantae</taxon>
        <taxon>Streptophyta</taxon>
        <taxon>Embryophyta</taxon>
        <taxon>Tracheophyta</taxon>
        <taxon>Spermatophyta</taxon>
        <taxon>Magnoliopsida</taxon>
        <taxon>Liliopsida</taxon>
        <taxon>Poales</taxon>
        <taxon>Poaceae</taxon>
        <taxon>PACMAD clade</taxon>
        <taxon>Arundinoideae</taxon>
        <taxon>Arundineae</taxon>
        <taxon>Arundo</taxon>
    </lineage>
</organism>
<protein>
    <submittedName>
        <fullName evidence="1">Uncharacterized protein</fullName>
    </submittedName>
</protein>
<reference evidence="1" key="2">
    <citation type="journal article" date="2015" name="Data Brief">
        <title>Shoot transcriptome of the giant reed, Arundo donax.</title>
        <authorList>
            <person name="Barrero R.A."/>
            <person name="Guerrero F.D."/>
            <person name="Moolhuijzen P."/>
            <person name="Goolsby J.A."/>
            <person name="Tidwell J."/>
            <person name="Bellgard S.E."/>
            <person name="Bellgard M.I."/>
        </authorList>
    </citation>
    <scope>NUCLEOTIDE SEQUENCE</scope>
    <source>
        <tissue evidence="1">Shoot tissue taken approximately 20 cm above the soil surface</tissue>
    </source>
</reference>
<name>A0A0A8YET7_ARUDO</name>
<evidence type="ECO:0000313" key="1">
    <source>
        <dbReference type="EMBL" id="JAD21667.1"/>
    </source>
</evidence>
<accession>A0A0A8YET7</accession>
<sequence length="21" mass="2395">MKTKLVGLYLELDGFDAIVRL</sequence>